<feature type="region of interest" description="Disordered" evidence="1">
    <location>
        <begin position="351"/>
        <end position="396"/>
    </location>
</feature>
<comment type="caution">
    <text evidence="3">The sequence shown here is derived from an EMBL/GenBank/DDBJ whole genome shotgun (WGS) entry which is preliminary data.</text>
</comment>
<proteinExistence type="predicted"/>
<dbReference type="InterPro" id="IPR015943">
    <property type="entry name" value="WD40/YVTN_repeat-like_dom_sf"/>
</dbReference>
<organism evidence="3 4">
    <name type="scientific">Durusdinium trenchii</name>
    <dbReference type="NCBI Taxonomy" id="1381693"/>
    <lineage>
        <taxon>Eukaryota</taxon>
        <taxon>Sar</taxon>
        <taxon>Alveolata</taxon>
        <taxon>Dinophyceae</taxon>
        <taxon>Suessiales</taxon>
        <taxon>Symbiodiniaceae</taxon>
        <taxon>Durusdinium</taxon>
    </lineage>
</organism>
<dbReference type="CDD" id="cd15482">
    <property type="entry name" value="Sialidase_non-viral"/>
    <property type="match status" value="1"/>
</dbReference>
<feature type="compositionally biased region" description="Low complexity" evidence="1">
    <location>
        <begin position="373"/>
        <end position="385"/>
    </location>
</feature>
<keyword evidence="2" id="KW-0732">Signal</keyword>
<evidence type="ECO:0000313" key="3">
    <source>
        <dbReference type="EMBL" id="CAK8991963.1"/>
    </source>
</evidence>
<feature type="chain" id="PRO_5046412977" description="Photosynthesis system II assembly factor Ycf48/Hcf136-like domain-containing protein" evidence="2">
    <location>
        <begin position="20"/>
        <end position="416"/>
    </location>
</feature>
<dbReference type="SUPFAM" id="SSF110296">
    <property type="entry name" value="Oligoxyloglucan reducing end-specific cellobiohydrolase"/>
    <property type="match status" value="1"/>
</dbReference>
<evidence type="ECO:0000256" key="2">
    <source>
        <dbReference type="SAM" id="SignalP"/>
    </source>
</evidence>
<accession>A0ABP0HP06</accession>
<evidence type="ECO:0000256" key="1">
    <source>
        <dbReference type="SAM" id="MobiDB-lite"/>
    </source>
</evidence>
<reference evidence="3 4" key="1">
    <citation type="submission" date="2024-02" db="EMBL/GenBank/DDBJ databases">
        <authorList>
            <person name="Chen Y."/>
            <person name="Shah S."/>
            <person name="Dougan E. K."/>
            <person name="Thang M."/>
            <person name="Chan C."/>
        </authorList>
    </citation>
    <scope>NUCLEOTIDE SEQUENCE [LARGE SCALE GENOMIC DNA]</scope>
</reference>
<protein>
    <recommendedName>
        <fullName evidence="5">Photosynthesis system II assembly factor Ycf48/Hcf136-like domain-containing protein</fullName>
    </recommendedName>
</protein>
<dbReference type="PANTHER" id="PTHR12106">
    <property type="entry name" value="SORTILIN RELATED"/>
    <property type="match status" value="1"/>
</dbReference>
<name>A0ABP0HP06_9DINO</name>
<evidence type="ECO:0008006" key="5">
    <source>
        <dbReference type="Google" id="ProtNLM"/>
    </source>
</evidence>
<feature type="signal peptide" evidence="2">
    <location>
        <begin position="1"/>
        <end position="19"/>
    </location>
</feature>
<dbReference type="PANTHER" id="PTHR12106:SF27">
    <property type="entry name" value="SORTILIN-RELATED RECEPTOR"/>
    <property type="match status" value="1"/>
</dbReference>
<dbReference type="EMBL" id="CAXAMN010001025">
    <property type="protein sequence ID" value="CAK8991963.1"/>
    <property type="molecule type" value="Genomic_DNA"/>
</dbReference>
<dbReference type="Proteomes" id="UP001642484">
    <property type="component" value="Unassembled WGS sequence"/>
</dbReference>
<dbReference type="Gene3D" id="2.130.10.10">
    <property type="entry name" value="YVTN repeat-like/Quinoprotein amine dehydrogenase"/>
    <property type="match status" value="2"/>
</dbReference>
<keyword evidence="4" id="KW-1185">Reference proteome</keyword>
<evidence type="ECO:0000313" key="4">
    <source>
        <dbReference type="Proteomes" id="UP001642484"/>
    </source>
</evidence>
<gene>
    <name evidence="3" type="ORF">CCMP2556_LOCUS2670</name>
</gene>
<dbReference type="InterPro" id="IPR050310">
    <property type="entry name" value="VPS10-sortilin"/>
</dbReference>
<sequence length="416" mass="43483">MIRALVLFAPFFLAPQCESLVVTWTEQTASPDDMWIESICMTLDGNTRLAPDGNNRGNLWTSSDAGATWVEYEGGSGPQHWKSCAVSADGSKMVAGAGGSKIWVSSDGGSTWTENQKSRSWNGVAMSSDGTKIAGAANPGKLVLSIDGGATWQELLSAASGVNQKWNAIAMSADGTKIVTAVEDGNIWVSSDSGATWQEDTSVGSTQKWRRVVMSADGTKMVAQPVEAGQSSIWLSSDAGATWQETSTGLAWQSWLYWADVAMSESGDIIAALAYSTDELAVSMDGGATWSAVEVRWAQSFRSIALSADGRKIATSFEAKIFGGTLDTTTTTVSTMTNTTTATTTRTTSMTTTMTMDSTSDDGDDGTTGTTGGNSTSSATETTTSLDDETGKASSHAPPLAVAFAAVLVAMPLMRA</sequence>